<gene>
    <name evidence="4" type="ORF">BOX15_Mlig024171g1</name>
</gene>
<feature type="non-terminal residue" evidence="4">
    <location>
        <position position="1"/>
    </location>
</feature>
<feature type="compositionally biased region" description="Low complexity" evidence="1">
    <location>
        <begin position="277"/>
        <end position="290"/>
    </location>
</feature>
<evidence type="ECO:0000259" key="3">
    <source>
        <dbReference type="Pfam" id="PF10469"/>
    </source>
</evidence>
<dbReference type="OrthoDB" id="10263155at2759"/>
<dbReference type="InterPro" id="IPR009097">
    <property type="entry name" value="Cyclic_Pdiesterase"/>
</dbReference>
<feature type="domain" description="MJ1316 RNA cyclic group end recognition" evidence="2">
    <location>
        <begin position="166"/>
        <end position="239"/>
    </location>
</feature>
<evidence type="ECO:0008006" key="6">
    <source>
        <dbReference type="Google" id="ProtNLM"/>
    </source>
</evidence>
<keyword evidence="5" id="KW-1185">Reference proteome</keyword>
<protein>
    <recommendedName>
        <fullName evidence="6">RWD domain-containing protein</fullName>
    </recommendedName>
</protein>
<dbReference type="AlphaFoldDB" id="A0A267FA30"/>
<evidence type="ECO:0000256" key="1">
    <source>
        <dbReference type="SAM" id="MobiDB-lite"/>
    </source>
</evidence>
<dbReference type="PANTHER" id="PTHR46729:SF1">
    <property type="entry name" value="LEUKOCYTE RECEPTOR CLUSTER MEMBER 9"/>
    <property type="match status" value="1"/>
</dbReference>
<organism evidence="4 5">
    <name type="scientific">Macrostomum lignano</name>
    <dbReference type="NCBI Taxonomy" id="282301"/>
    <lineage>
        <taxon>Eukaryota</taxon>
        <taxon>Metazoa</taxon>
        <taxon>Spiralia</taxon>
        <taxon>Lophotrochozoa</taxon>
        <taxon>Platyhelminthes</taxon>
        <taxon>Rhabditophora</taxon>
        <taxon>Macrostomorpha</taxon>
        <taxon>Macrostomida</taxon>
        <taxon>Macrostomidae</taxon>
        <taxon>Macrostomum</taxon>
    </lineage>
</organism>
<dbReference type="STRING" id="282301.A0A267FA30"/>
<accession>A0A267FA30</accession>
<dbReference type="Pfam" id="PF10469">
    <property type="entry name" value="AKAP7_NLS"/>
    <property type="match status" value="1"/>
</dbReference>
<evidence type="ECO:0000259" key="2">
    <source>
        <dbReference type="Pfam" id="PF04457"/>
    </source>
</evidence>
<feature type="region of interest" description="Disordered" evidence="1">
    <location>
        <begin position="118"/>
        <end position="138"/>
    </location>
</feature>
<dbReference type="EMBL" id="NIVC01001217">
    <property type="protein sequence ID" value="PAA70636.1"/>
    <property type="molecule type" value="Genomic_DNA"/>
</dbReference>
<feature type="compositionally biased region" description="Acidic residues" evidence="1">
    <location>
        <begin position="291"/>
        <end position="305"/>
    </location>
</feature>
<dbReference type="Pfam" id="PF04457">
    <property type="entry name" value="MJ1316"/>
    <property type="match status" value="1"/>
</dbReference>
<name>A0A267FA30_9PLAT</name>
<proteinExistence type="predicted"/>
<evidence type="ECO:0000313" key="4">
    <source>
        <dbReference type="EMBL" id="PAA70636.1"/>
    </source>
</evidence>
<comment type="caution">
    <text evidence="4">The sequence shown here is derived from an EMBL/GenBank/DDBJ whole genome shotgun (WGS) entry which is preliminary data.</text>
</comment>
<evidence type="ECO:0000313" key="5">
    <source>
        <dbReference type="Proteomes" id="UP000215902"/>
    </source>
</evidence>
<dbReference type="InterPro" id="IPR040459">
    <property type="entry name" value="MJ1316"/>
</dbReference>
<dbReference type="Proteomes" id="UP000215902">
    <property type="component" value="Unassembled WGS sequence"/>
</dbReference>
<dbReference type="InterPro" id="IPR019510">
    <property type="entry name" value="AKAP7-like_phosphoesterase"/>
</dbReference>
<feature type="region of interest" description="Disordered" evidence="1">
    <location>
        <begin position="277"/>
        <end position="307"/>
    </location>
</feature>
<feature type="domain" description="A-kinase anchor protein 7-like phosphoesterase" evidence="3">
    <location>
        <begin position="352"/>
        <end position="541"/>
    </location>
</feature>
<reference evidence="4 5" key="1">
    <citation type="submission" date="2017-06" db="EMBL/GenBank/DDBJ databases">
        <title>A platform for efficient transgenesis in Macrostomum lignano, a flatworm model organism for stem cell research.</title>
        <authorList>
            <person name="Berezikov E."/>
        </authorList>
    </citation>
    <scope>NUCLEOTIDE SEQUENCE [LARGE SCALE GENOMIC DNA]</scope>
    <source>
        <strain evidence="4">DV1</strain>
        <tissue evidence="4">Whole organism</tissue>
    </source>
</reference>
<dbReference type="PANTHER" id="PTHR46729">
    <property type="entry name" value="LEUKOCYTE RECEPTOR CLUSTER MEMBER 9"/>
    <property type="match status" value="1"/>
</dbReference>
<dbReference type="InterPro" id="IPR042653">
    <property type="entry name" value="Leng9"/>
</dbReference>
<dbReference type="Gene3D" id="3.90.1140.10">
    <property type="entry name" value="Cyclic phosphodiesterase"/>
    <property type="match status" value="1"/>
</dbReference>
<dbReference type="SUPFAM" id="SSF55144">
    <property type="entry name" value="LigT-like"/>
    <property type="match status" value="1"/>
</dbReference>
<sequence>SLSSFEPHTKQQVLEEISAITEQLSVRCRVIDNVGSFQFVVSLACDRSPQLAVKLQLTDQYPLEPPCVSVRSAPATEAELATLANSLRGRAMLQQLAAAAFPAGTAALSAVNEAAEVSNSKQAAAPPSRQRRYESARTKRRRRAAAAAAADESKQAASFKAKLKPMKTADDVLKRIQWDEGIPAQDIFIGYLDRFKGVVEKQFDEFSWEDIASVDYYTFVIPRHRICYFKYRRAVIWDKRRRLDLVFGSTATADDVAEGADIYKLIANYRDEDYPDGEASMASAASSSNSEADESDQSDESDDDGVQVRLDRRVVESAAQRCGDDGDSLSEGEDQAQLSGTAKVYWRDLLRPNFFVCVRVVDPAVASAAAAVQASIVRQQPAFASCCIPPEMLHCTLATLRLDSAEQVSACSAALSAARSELLASLPREPLRLRGLGCFFGRVLHARVDPAPAGLTDFVDHLQAVIRAAGLQVLETHEFVPHVTLLKTSRPVSRQLGSRLIPPRLYAGSEGVDFGEQPLDAVYLCSMEKARGPDGFYMAPGCVKFVRTVLEQAAPSHD</sequence>